<proteinExistence type="predicted"/>
<evidence type="ECO:0000313" key="3">
    <source>
        <dbReference type="Proteomes" id="UP000886523"/>
    </source>
</evidence>
<reference evidence="2" key="1">
    <citation type="journal article" date="2020" name="Nat. Commun.">
        <title>Large-scale genome sequencing of mycorrhizal fungi provides insights into the early evolution of symbiotic traits.</title>
        <authorList>
            <person name="Miyauchi S."/>
            <person name="Kiss E."/>
            <person name="Kuo A."/>
            <person name="Drula E."/>
            <person name="Kohler A."/>
            <person name="Sanchez-Garcia M."/>
            <person name="Morin E."/>
            <person name="Andreopoulos B."/>
            <person name="Barry K.W."/>
            <person name="Bonito G."/>
            <person name="Buee M."/>
            <person name="Carver A."/>
            <person name="Chen C."/>
            <person name="Cichocki N."/>
            <person name="Clum A."/>
            <person name="Culley D."/>
            <person name="Crous P.W."/>
            <person name="Fauchery L."/>
            <person name="Girlanda M."/>
            <person name="Hayes R.D."/>
            <person name="Keri Z."/>
            <person name="LaButti K."/>
            <person name="Lipzen A."/>
            <person name="Lombard V."/>
            <person name="Magnuson J."/>
            <person name="Maillard F."/>
            <person name="Murat C."/>
            <person name="Nolan M."/>
            <person name="Ohm R.A."/>
            <person name="Pangilinan J."/>
            <person name="Pereira M.F."/>
            <person name="Perotto S."/>
            <person name="Peter M."/>
            <person name="Pfister S."/>
            <person name="Riley R."/>
            <person name="Sitrit Y."/>
            <person name="Stielow J.B."/>
            <person name="Szollosi G."/>
            <person name="Zifcakova L."/>
            <person name="Stursova M."/>
            <person name="Spatafora J.W."/>
            <person name="Tedersoo L."/>
            <person name="Vaario L.M."/>
            <person name="Yamada A."/>
            <person name="Yan M."/>
            <person name="Wang P."/>
            <person name="Xu J."/>
            <person name="Bruns T."/>
            <person name="Baldrian P."/>
            <person name="Vilgalys R."/>
            <person name="Dunand C."/>
            <person name="Henrissat B."/>
            <person name="Grigoriev I.V."/>
            <person name="Hibbett D."/>
            <person name="Nagy L.G."/>
            <person name="Martin F.M."/>
        </authorList>
    </citation>
    <scope>NUCLEOTIDE SEQUENCE</scope>
    <source>
        <strain evidence="2">UP504</strain>
    </source>
</reference>
<evidence type="ECO:0000256" key="1">
    <source>
        <dbReference type="SAM" id="MobiDB-lite"/>
    </source>
</evidence>
<dbReference type="PANTHER" id="PTHR28094">
    <property type="entry name" value="MEIOTICALLY UP-REGULATED GENE 113 PROTEIN"/>
    <property type="match status" value="1"/>
</dbReference>
<dbReference type="Proteomes" id="UP000886523">
    <property type="component" value="Unassembled WGS sequence"/>
</dbReference>
<dbReference type="PANTHER" id="PTHR28094:SF1">
    <property type="entry name" value="MEIOTICALLY UP-REGULATED GENE 113 PROTEIN"/>
    <property type="match status" value="1"/>
</dbReference>
<protein>
    <submittedName>
        <fullName evidence="2">Uncharacterized protein</fullName>
    </submittedName>
</protein>
<sequence>MATAQWHLPAYYASGYVVLLRPGIPFNDSPSSRIATQDGVSAHSSQPHLGNPVPGGLSFFASKASASRFQAVSLPAPSMGAPKSPSCPLRLRGRFNAHEVTFPATAPPSPSYCFSAPDVPEPPDRSPLSTGHSRVSSVPPPSSPMKDTFRVNHSVQCSGTTKAGKRCKNKVKPLLMHSILRIHPPGSNAFAIRHVKDLPPPTKVLSVNDRMQCSALTRAGRRCKRTIKPRPLILDTYTSSKDVHPPCFCHQHVKDLPSPSGFCMMPGGTWINSDDRKSKQQDTLSVKIGRSKHVIKRRDQWERQCPSMQYVLHGLWPRVENDDGTEPSLLKGHIKQGRKGKFSYRWEHLMAHKQYLSPEFFAPNSKASPSVSAPMRPAKPPAVRPIRSKCTDCGAVHREIFTFTHVGSGQWKDRMWELIEEMIDRWGNFVELYDNTTAQGNPSHIGYICLYYDDGDAGTRGSVLHKNRTFESMVQDHQATTIANREKGGKNGRNGYVSPEHDIKIRGLDKRMNMDVFPPQSLQ</sequence>
<evidence type="ECO:0000313" key="2">
    <source>
        <dbReference type="EMBL" id="KAF9521081.1"/>
    </source>
</evidence>
<name>A0A9P6BBD8_9AGAM</name>
<dbReference type="OrthoDB" id="2417614at2759"/>
<dbReference type="EMBL" id="MU128909">
    <property type="protein sequence ID" value="KAF9521081.1"/>
    <property type="molecule type" value="Genomic_DNA"/>
</dbReference>
<keyword evidence="3" id="KW-1185">Reference proteome</keyword>
<feature type="region of interest" description="Disordered" evidence="1">
    <location>
        <begin position="113"/>
        <end position="149"/>
    </location>
</feature>
<dbReference type="InterPro" id="IPR053006">
    <property type="entry name" value="Meiosis_regulatory"/>
</dbReference>
<organism evidence="2 3">
    <name type="scientific">Hydnum rufescens UP504</name>
    <dbReference type="NCBI Taxonomy" id="1448309"/>
    <lineage>
        <taxon>Eukaryota</taxon>
        <taxon>Fungi</taxon>
        <taxon>Dikarya</taxon>
        <taxon>Basidiomycota</taxon>
        <taxon>Agaricomycotina</taxon>
        <taxon>Agaricomycetes</taxon>
        <taxon>Cantharellales</taxon>
        <taxon>Hydnaceae</taxon>
        <taxon>Hydnum</taxon>
    </lineage>
</organism>
<accession>A0A9P6BBD8</accession>
<gene>
    <name evidence="2" type="ORF">BS47DRAFT_1357026</name>
</gene>
<dbReference type="AlphaFoldDB" id="A0A9P6BBD8"/>
<comment type="caution">
    <text evidence="2">The sequence shown here is derived from an EMBL/GenBank/DDBJ whole genome shotgun (WGS) entry which is preliminary data.</text>
</comment>